<dbReference type="InterPro" id="IPR052759">
    <property type="entry name" value="Metalloprotease_M4"/>
</dbReference>
<evidence type="ECO:0000256" key="6">
    <source>
        <dbReference type="ARBA" id="ARBA00023049"/>
    </source>
</evidence>
<dbReference type="PANTHER" id="PTHR43579">
    <property type="match status" value="1"/>
</dbReference>
<dbReference type="Pfam" id="PF01447">
    <property type="entry name" value="Peptidase_M4"/>
    <property type="match status" value="1"/>
</dbReference>
<keyword evidence="2 7" id="KW-0645">Protease</keyword>
<evidence type="ECO:0000259" key="10">
    <source>
        <dbReference type="Pfam" id="PF02868"/>
    </source>
</evidence>
<evidence type="ECO:0000256" key="2">
    <source>
        <dbReference type="ARBA" id="ARBA00022670"/>
    </source>
</evidence>
<dbReference type="InterPro" id="IPR013856">
    <property type="entry name" value="Peptidase_M4_domain"/>
</dbReference>
<reference evidence="11" key="2">
    <citation type="journal article" date="2023" name="Int. J. Syst. Evol. Microbiol.">
        <title>Streptomyces marispadix sp. nov., isolated from marine beach sediment of the Northern Coast of Portugal.</title>
        <authorList>
            <person name="dos Santos J.D.N."/>
            <person name="Vitorino I.R."/>
            <person name="Kallscheuer N."/>
            <person name="Srivastava A."/>
            <person name="Krautwurst S."/>
            <person name="Marz M."/>
            <person name="Jogler C."/>
            <person name="Lobo Da Cunha A."/>
            <person name="Catita J."/>
            <person name="Goncalves H."/>
            <person name="Gonzalez I."/>
            <person name="Reyes F."/>
            <person name="Lage O.M."/>
        </authorList>
    </citation>
    <scope>NUCLEOTIDE SEQUENCE</scope>
    <source>
        <strain evidence="11">M600PL45_2</strain>
    </source>
</reference>
<gene>
    <name evidence="11" type="ORF">MMA15_20020</name>
</gene>
<evidence type="ECO:0000256" key="5">
    <source>
        <dbReference type="ARBA" id="ARBA00022833"/>
    </source>
</evidence>
<dbReference type="Proteomes" id="UP001166784">
    <property type="component" value="Unassembled WGS sequence"/>
</dbReference>
<accession>A0ABS9T257</accession>
<feature type="domain" description="Peptidase M4 C-terminal" evidence="10">
    <location>
        <begin position="174"/>
        <end position="345"/>
    </location>
</feature>
<dbReference type="PANTHER" id="PTHR43579:SF1">
    <property type="entry name" value="NEUTRAL METALLOPROTEINASE"/>
    <property type="match status" value="1"/>
</dbReference>
<dbReference type="EMBL" id="JAKWJU010000002">
    <property type="protein sequence ID" value="MCH6162592.1"/>
    <property type="molecule type" value="Genomic_DNA"/>
</dbReference>
<feature type="domain" description="Peptidase M4" evidence="9">
    <location>
        <begin position="94"/>
        <end position="170"/>
    </location>
</feature>
<reference evidence="11" key="1">
    <citation type="submission" date="2022-03" db="EMBL/GenBank/DDBJ databases">
        <authorList>
            <person name="Santos J.D.N."/>
            <person name="Kallscheuer N."/>
            <person name="Jogler C."/>
            <person name="Lage O.M."/>
        </authorList>
    </citation>
    <scope>NUCLEOTIDE SEQUENCE</scope>
    <source>
        <strain evidence="11">M600PL45_2</strain>
    </source>
</reference>
<evidence type="ECO:0000256" key="7">
    <source>
        <dbReference type="RuleBase" id="RU366073"/>
    </source>
</evidence>
<dbReference type="InterPro" id="IPR027268">
    <property type="entry name" value="Peptidase_M4/M1_CTD_sf"/>
</dbReference>
<organism evidence="11 12">
    <name type="scientific">Streptomyces marispadix</name>
    <dbReference type="NCBI Taxonomy" id="2922868"/>
    <lineage>
        <taxon>Bacteria</taxon>
        <taxon>Bacillati</taxon>
        <taxon>Actinomycetota</taxon>
        <taxon>Actinomycetes</taxon>
        <taxon>Kitasatosporales</taxon>
        <taxon>Streptomycetaceae</taxon>
        <taxon>Streptomyces</taxon>
    </lineage>
</organism>
<keyword evidence="12" id="KW-1185">Reference proteome</keyword>
<keyword evidence="5 7" id="KW-0862">Zinc</keyword>
<protein>
    <recommendedName>
        <fullName evidence="7">Neutral metalloproteinase</fullName>
        <ecNumber evidence="7">3.4.24.-</ecNumber>
    </recommendedName>
</protein>
<proteinExistence type="inferred from homology"/>
<dbReference type="RefSeq" id="WP_241061519.1">
    <property type="nucleotide sequence ID" value="NZ_JAKWJU010000002.1"/>
</dbReference>
<dbReference type="CDD" id="cd09597">
    <property type="entry name" value="M4_TLP"/>
    <property type="match status" value="1"/>
</dbReference>
<dbReference type="Gene3D" id="1.10.390.10">
    <property type="entry name" value="Neutral Protease Domain 2"/>
    <property type="match status" value="1"/>
</dbReference>
<dbReference type="EC" id="3.4.24.-" evidence="7"/>
<name>A0ABS9T257_9ACTN</name>
<evidence type="ECO:0000259" key="9">
    <source>
        <dbReference type="Pfam" id="PF01447"/>
    </source>
</evidence>
<keyword evidence="6 7" id="KW-0482">Metalloprotease</keyword>
<dbReference type="SUPFAM" id="SSF55486">
    <property type="entry name" value="Metalloproteases ('zincins'), catalytic domain"/>
    <property type="match status" value="1"/>
</dbReference>
<comment type="subcellular location">
    <subcellularLocation>
        <location evidence="7">Secreted</location>
    </subcellularLocation>
</comment>
<evidence type="ECO:0000256" key="8">
    <source>
        <dbReference type="SAM" id="MobiDB-lite"/>
    </source>
</evidence>
<dbReference type="Gene3D" id="3.10.170.10">
    <property type="match status" value="1"/>
</dbReference>
<comment type="cofactor">
    <cofactor evidence="7">
        <name>Zn(2+)</name>
        <dbReference type="ChEBI" id="CHEBI:29105"/>
    </cofactor>
</comment>
<dbReference type="PRINTS" id="PR00730">
    <property type="entry name" value="THERMOLYSIN"/>
</dbReference>
<keyword evidence="4 7" id="KW-0378">Hydrolase</keyword>
<evidence type="ECO:0000256" key="3">
    <source>
        <dbReference type="ARBA" id="ARBA00022723"/>
    </source>
</evidence>
<feature type="region of interest" description="Disordered" evidence="8">
    <location>
        <begin position="360"/>
        <end position="389"/>
    </location>
</feature>
<evidence type="ECO:0000256" key="1">
    <source>
        <dbReference type="ARBA" id="ARBA00009388"/>
    </source>
</evidence>
<dbReference type="InterPro" id="IPR023612">
    <property type="entry name" value="Peptidase_M4"/>
</dbReference>
<comment type="similarity">
    <text evidence="1 7">Belongs to the peptidase M4 family.</text>
</comment>
<keyword evidence="7" id="KW-0964">Secreted</keyword>
<comment type="function">
    <text evidence="7">Extracellular zinc metalloprotease.</text>
</comment>
<dbReference type="InterPro" id="IPR001570">
    <property type="entry name" value="Peptidase_M4_C_domain"/>
</dbReference>
<dbReference type="Pfam" id="PF02868">
    <property type="entry name" value="Peptidase_M4_C"/>
    <property type="match status" value="1"/>
</dbReference>
<evidence type="ECO:0000256" key="4">
    <source>
        <dbReference type="ARBA" id="ARBA00022801"/>
    </source>
</evidence>
<keyword evidence="3" id="KW-0479">Metal-binding</keyword>
<evidence type="ECO:0000313" key="11">
    <source>
        <dbReference type="EMBL" id="MCH6162592.1"/>
    </source>
</evidence>
<evidence type="ECO:0000313" key="12">
    <source>
        <dbReference type="Proteomes" id="UP001166784"/>
    </source>
</evidence>
<comment type="caution">
    <text evidence="11">The sequence shown here is derived from an EMBL/GenBank/DDBJ whole genome shotgun (WGS) entry which is preliminary data.</text>
</comment>
<sequence>MPGNCRINCIIPPHLLDKLLESDDSDARQIALDTMLTTARLRGEREVRPSLVGAAPGKGRRTVFDCRHSRNLPLAVLVRSEEGPESADETVNRAFKGLGMTRKFFKEVLQRNSLDDQGLRLDGYVHYGTRFNNAFWDGREMAFGDGDGRIFSDFTGSLSVIAHELAHGLTDFTAGLEYRNQSGALNESMSDVFGALVTQWSLGQSAETADWLIGAEVFTPGIEADALRSMKAPGTAFDNALFGRDPQPAHMNDFVSLPDTERDDHGGVHINSGIPNKAFFLTATNIGGNAWEAPGLIWYESLKASTVQTQFQDFADTTYQKAGELFGAGSDEQLAVLAAWQEVGIRISGIPSGVARGRAMAGRRDGAGGDGEWARTLASSRPWARASGS</sequence>